<gene>
    <name evidence="3" type="ORF">AM592_21500</name>
</gene>
<dbReference type="PATRIC" id="fig|1441095.3.peg.4762"/>
<keyword evidence="4" id="KW-1185">Reference proteome</keyword>
<proteinExistence type="predicted"/>
<keyword evidence="1" id="KW-1133">Transmembrane helix</keyword>
<name>A0A0M4GCR6_9BACI</name>
<sequence length="159" mass="18595">MRQPPKNQINLRGLKVWRLQEIINSIIFLLVVIALFTLSYFFNWPYWIGAIAAVLWLIVSIVSIWIYPNVKHKYWRYEVLENEIDIQHGIFVNKRVIVPMVKVQHVDTTQGPLLRRFNLSTVEISTAATKHLIPALDAEEADQLRDFISRLARVTEDDV</sequence>
<evidence type="ECO:0000256" key="1">
    <source>
        <dbReference type="SAM" id="Phobius"/>
    </source>
</evidence>
<organism evidence="3 4">
    <name type="scientific">Bacillus gobiensis</name>
    <dbReference type="NCBI Taxonomy" id="1441095"/>
    <lineage>
        <taxon>Bacteria</taxon>
        <taxon>Bacillati</taxon>
        <taxon>Bacillota</taxon>
        <taxon>Bacilli</taxon>
        <taxon>Bacillales</taxon>
        <taxon>Bacillaceae</taxon>
        <taxon>Bacillus</taxon>
    </lineage>
</organism>
<feature type="transmembrane region" description="Helical" evidence="1">
    <location>
        <begin position="47"/>
        <end position="67"/>
    </location>
</feature>
<keyword evidence="1" id="KW-0472">Membrane</keyword>
<keyword evidence="1" id="KW-0812">Transmembrane</keyword>
<dbReference type="Proteomes" id="UP000067625">
    <property type="component" value="Chromosome"/>
</dbReference>
<evidence type="ECO:0000313" key="4">
    <source>
        <dbReference type="Proteomes" id="UP000067625"/>
    </source>
</evidence>
<dbReference type="PANTHER" id="PTHR34473">
    <property type="entry name" value="UPF0699 TRANSMEMBRANE PROTEIN YDBS"/>
    <property type="match status" value="1"/>
</dbReference>
<dbReference type="OrthoDB" id="1750577at2"/>
<reference evidence="3 4" key="2">
    <citation type="journal article" date="2016" name="Int. J. Syst. Evol. Microbiol.">
        <title>Bacillus gobiensis sp. nov., isolated from a soil sample.</title>
        <authorList>
            <person name="Liu B."/>
            <person name="Liu G.H."/>
            <person name="Cetin S."/>
            <person name="Schumann P."/>
            <person name="Pan Z.Z."/>
            <person name="Chen Q.Q."/>
        </authorList>
    </citation>
    <scope>NUCLEOTIDE SEQUENCE [LARGE SCALE GENOMIC DNA]</scope>
    <source>
        <strain evidence="3 4">FJAT-4402</strain>
    </source>
</reference>
<dbReference type="EMBL" id="CP012600">
    <property type="protein sequence ID" value="ALC83803.1"/>
    <property type="molecule type" value="Genomic_DNA"/>
</dbReference>
<dbReference type="InterPro" id="IPR005182">
    <property type="entry name" value="YdbS-like_PH"/>
</dbReference>
<dbReference type="RefSeq" id="WP_053605676.1">
    <property type="nucleotide sequence ID" value="NZ_CP012600.1"/>
</dbReference>
<reference evidence="4" key="1">
    <citation type="submission" date="2015-08" db="EMBL/GenBank/DDBJ databases">
        <title>Genome sequencing project for genomic taxonomy and phylogenomics of Bacillus-like bacteria.</title>
        <authorList>
            <person name="Liu B."/>
            <person name="Wang J."/>
            <person name="Zhu Y."/>
            <person name="Liu G."/>
            <person name="Chen Q."/>
            <person name="Chen Z."/>
            <person name="Lan J."/>
            <person name="Che J."/>
            <person name="Ge C."/>
            <person name="Shi H."/>
            <person name="Pan Z."/>
            <person name="Liu X."/>
        </authorList>
    </citation>
    <scope>NUCLEOTIDE SEQUENCE [LARGE SCALE GENOMIC DNA]</scope>
    <source>
        <strain evidence="4">FJAT-4402</strain>
    </source>
</reference>
<protein>
    <recommendedName>
        <fullName evidence="2">YdbS-like PH domain-containing protein</fullName>
    </recommendedName>
</protein>
<dbReference type="STRING" id="1441095.AM592_21500"/>
<evidence type="ECO:0000259" key="2">
    <source>
        <dbReference type="Pfam" id="PF03703"/>
    </source>
</evidence>
<accession>A0A0M4GCR6</accession>
<dbReference type="AlphaFoldDB" id="A0A0M4GCR6"/>
<feature type="transmembrane region" description="Helical" evidence="1">
    <location>
        <begin position="21"/>
        <end position="41"/>
    </location>
</feature>
<dbReference type="Pfam" id="PF03703">
    <property type="entry name" value="bPH_2"/>
    <property type="match status" value="1"/>
</dbReference>
<evidence type="ECO:0000313" key="3">
    <source>
        <dbReference type="EMBL" id="ALC83803.1"/>
    </source>
</evidence>
<dbReference type="PANTHER" id="PTHR34473:SF2">
    <property type="entry name" value="UPF0699 TRANSMEMBRANE PROTEIN YDBT"/>
    <property type="match status" value="1"/>
</dbReference>
<feature type="domain" description="YdbS-like PH" evidence="2">
    <location>
        <begin position="74"/>
        <end position="148"/>
    </location>
</feature>